<name>A0AAV3Y993_9GAST</name>
<dbReference type="Proteomes" id="UP000735302">
    <property type="component" value="Unassembled WGS sequence"/>
</dbReference>
<comment type="caution">
    <text evidence="2">The sequence shown here is derived from an EMBL/GenBank/DDBJ whole genome shotgun (WGS) entry which is preliminary data.</text>
</comment>
<reference evidence="2 3" key="1">
    <citation type="journal article" date="2021" name="Elife">
        <title>Chloroplast acquisition without the gene transfer in kleptoplastic sea slugs, Plakobranchus ocellatus.</title>
        <authorList>
            <person name="Maeda T."/>
            <person name="Takahashi S."/>
            <person name="Yoshida T."/>
            <person name="Shimamura S."/>
            <person name="Takaki Y."/>
            <person name="Nagai Y."/>
            <person name="Toyoda A."/>
            <person name="Suzuki Y."/>
            <person name="Arimoto A."/>
            <person name="Ishii H."/>
            <person name="Satoh N."/>
            <person name="Nishiyama T."/>
            <person name="Hasebe M."/>
            <person name="Maruyama T."/>
            <person name="Minagawa J."/>
            <person name="Obokata J."/>
            <person name="Shigenobu S."/>
        </authorList>
    </citation>
    <scope>NUCLEOTIDE SEQUENCE [LARGE SCALE GENOMIC DNA]</scope>
</reference>
<dbReference type="AlphaFoldDB" id="A0AAV3Y993"/>
<proteinExistence type="predicted"/>
<keyword evidence="3" id="KW-1185">Reference proteome</keyword>
<organism evidence="2 3">
    <name type="scientific">Plakobranchus ocellatus</name>
    <dbReference type="NCBI Taxonomy" id="259542"/>
    <lineage>
        <taxon>Eukaryota</taxon>
        <taxon>Metazoa</taxon>
        <taxon>Spiralia</taxon>
        <taxon>Lophotrochozoa</taxon>
        <taxon>Mollusca</taxon>
        <taxon>Gastropoda</taxon>
        <taxon>Heterobranchia</taxon>
        <taxon>Euthyneura</taxon>
        <taxon>Panpulmonata</taxon>
        <taxon>Sacoglossa</taxon>
        <taxon>Placobranchoidea</taxon>
        <taxon>Plakobranchidae</taxon>
        <taxon>Plakobranchus</taxon>
    </lineage>
</organism>
<dbReference type="EMBL" id="BLXT01000597">
    <property type="protein sequence ID" value="GFN78696.1"/>
    <property type="molecule type" value="Genomic_DNA"/>
</dbReference>
<feature type="region of interest" description="Disordered" evidence="1">
    <location>
        <begin position="11"/>
        <end position="39"/>
    </location>
</feature>
<evidence type="ECO:0000313" key="2">
    <source>
        <dbReference type="EMBL" id="GFN78696.1"/>
    </source>
</evidence>
<evidence type="ECO:0000313" key="3">
    <source>
        <dbReference type="Proteomes" id="UP000735302"/>
    </source>
</evidence>
<evidence type="ECO:0000256" key="1">
    <source>
        <dbReference type="SAM" id="MobiDB-lite"/>
    </source>
</evidence>
<accession>A0AAV3Y993</accession>
<gene>
    <name evidence="2" type="ORF">PoB_000520200</name>
</gene>
<feature type="compositionally biased region" description="Polar residues" evidence="1">
    <location>
        <begin position="79"/>
        <end position="95"/>
    </location>
</feature>
<feature type="region of interest" description="Disordered" evidence="1">
    <location>
        <begin position="61"/>
        <end position="95"/>
    </location>
</feature>
<protein>
    <submittedName>
        <fullName evidence="2">Uncharacterized protein</fullName>
    </submittedName>
</protein>
<sequence>MPCLRCCCSERDKRTSTSRRLPPYTSVFFKRPPGKLSHSKQKLMNEKIDKYKDGRKKAARDIVAKQSSSTVDTLKSYHTPANSPSSWHKQSPSTSGTLAINDASWTMGKISLLSKRVRALANGNSMRKRLISFGDLPDSHLPSSDIDLILRKQKVSP</sequence>